<feature type="site" description="Discriminates between blocked and unblocked aminoacyl-tRNA" evidence="8">
    <location>
        <position position="9"/>
    </location>
</feature>
<dbReference type="Proteomes" id="UP001241537">
    <property type="component" value="Unassembled WGS sequence"/>
</dbReference>
<evidence type="ECO:0000256" key="3">
    <source>
        <dbReference type="ARBA" id="ARBA00022801"/>
    </source>
</evidence>
<keyword evidence="4 8" id="KW-0694">RNA-binding</keyword>
<dbReference type="InterPro" id="IPR018171">
    <property type="entry name" value="Pept_tRNA_hydro_CS"/>
</dbReference>
<evidence type="ECO:0000256" key="7">
    <source>
        <dbReference type="ARBA" id="ARBA00050038"/>
    </source>
</evidence>
<feature type="binding site" evidence="8">
    <location>
        <position position="112"/>
    </location>
    <ligand>
        <name>tRNA</name>
        <dbReference type="ChEBI" id="CHEBI:17843"/>
    </ligand>
</feature>
<feature type="binding site" evidence="8">
    <location>
        <position position="64"/>
    </location>
    <ligand>
        <name>tRNA</name>
        <dbReference type="ChEBI" id="CHEBI:17843"/>
    </ligand>
</feature>
<evidence type="ECO:0000256" key="9">
    <source>
        <dbReference type="RuleBase" id="RU000673"/>
    </source>
</evidence>
<name>A0AAE3V9J4_9FIRM</name>
<dbReference type="RefSeq" id="WP_307253573.1">
    <property type="nucleotide sequence ID" value="NZ_JAUSTO010000004.1"/>
</dbReference>
<evidence type="ECO:0000256" key="10">
    <source>
        <dbReference type="RuleBase" id="RU004320"/>
    </source>
</evidence>
<dbReference type="Gene3D" id="3.40.50.1470">
    <property type="entry name" value="Peptidyl-tRNA hydrolase"/>
    <property type="match status" value="1"/>
</dbReference>
<keyword evidence="8" id="KW-0963">Cytoplasm</keyword>
<dbReference type="NCBIfam" id="TIGR00447">
    <property type="entry name" value="pth"/>
    <property type="match status" value="1"/>
</dbReference>
<gene>
    <name evidence="8" type="primary">pth</name>
    <name evidence="11" type="ORF">J2S20_000858</name>
</gene>
<evidence type="ECO:0000256" key="8">
    <source>
        <dbReference type="HAMAP-Rule" id="MF_00083"/>
    </source>
</evidence>
<evidence type="ECO:0000256" key="2">
    <source>
        <dbReference type="ARBA" id="ARBA00022555"/>
    </source>
</evidence>
<dbReference type="GO" id="GO:0005737">
    <property type="term" value="C:cytoplasm"/>
    <property type="evidence" value="ECO:0007669"/>
    <property type="project" value="UniProtKB-SubCell"/>
</dbReference>
<organism evidence="11 12">
    <name type="scientific">Moryella indoligenes</name>
    <dbReference type="NCBI Taxonomy" id="371674"/>
    <lineage>
        <taxon>Bacteria</taxon>
        <taxon>Bacillati</taxon>
        <taxon>Bacillota</taxon>
        <taxon>Clostridia</taxon>
        <taxon>Lachnospirales</taxon>
        <taxon>Lachnospiraceae</taxon>
        <taxon>Moryella</taxon>
    </lineage>
</organism>
<feature type="site" description="Stabilizes the basic form of H active site to accept a proton" evidence="8">
    <location>
        <position position="91"/>
    </location>
</feature>
<dbReference type="GO" id="GO:0000049">
    <property type="term" value="F:tRNA binding"/>
    <property type="evidence" value="ECO:0007669"/>
    <property type="project" value="UniProtKB-UniRule"/>
</dbReference>
<dbReference type="GO" id="GO:0004045">
    <property type="term" value="F:peptidyl-tRNA hydrolase activity"/>
    <property type="evidence" value="ECO:0007669"/>
    <property type="project" value="UniProtKB-UniRule"/>
</dbReference>
<dbReference type="CDD" id="cd00462">
    <property type="entry name" value="PTH"/>
    <property type="match status" value="1"/>
</dbReference>
<keyword evidence="12" id="KW-1185">Reference proteome</keyword>
<dbReference type="InterPro" id="IPR036416">
    <property type="entry name" value="Pept_tRNA_hydro_sf"/>
</dbReference>
<comment type="similarity">
    <text evidence="5 8 10">Belongs to the PTH family.</text>
</comment>
<evidence type="ECO:0000256" key="5">
    <source>
        <dbReference type="ARBA" id="ARBA00038063"/>
    </source>
</evidence>
<comment type="catalytic activity">
    <reaction evidence="6 8 9">
        <text>an N-acyl-L-alpha-aminoacyl-tRNA + H2O = an N-acyl-L-amino acid + a tRNA + H(+)</text>
        <dbReference type="Rhea" id="RHEA:54448"/>
        <dbReference type="Rhea" id="RHEA-COMP:10123"/>
        <dbReference type="Rhea" id="RHEA-COMP:13883"/>
        <dbReference type="ChEBI" id="CHEBI:15377"/>
        <dbReference type="ChEBI" id="CHEBI:15378"/>
        <dbReference type="ChEBI" id="CHEBI:59874"/>
        <dbReference type="ChEBI" id="CHEBI:78442"/>
        <dbReference type="ChEBI" id="CHEBI:138191"/>
        <dbReference type="EC" id="3.1.1.29"/>
    </reaction>
</comment>
<dbReference type="Pfam" id="PF01195">
    <property type="entry name" value="Pept_tRNA_hydro"/>
    <property type="match status" value="1"/>
</dbReference>
<dbReference type="FunFam" id="3.40.50.1470:FF:000001">
    <property type="entry name" value="Peptidyl-tRNA hydrolase"/>
    <property type="match status" value="1"/>
</dbReference>
<keyword evidence="2 8" id="KW-0820">tRNA-binding</keyword>
<evidence type="ECO:0000256" key="6">
    <source>
        <dbReference type="ARBA" id="ARBA00048707"/>
    </source>
</evidence>
<keyword evidence="3 8" id="KW-0378">Hydrolase</keyword>
<feature type="binding site" evidence="8">
    <location>
        <position position="66"/>
    </location>
    <ligand>
        <name>tRNA</name>
        <dbReference type="ChEBI" id="CHEBI:17843"/>
    </ligand>
</feature>
<dbReference type="PROSITE" id="PS01196">
    <property type="entry name" value="PEPT_TRNA_HYDROL_2"/>
    <property type="match status" value="1"/>
</dbReference>
<dbReference type="EMBL" id="JAUSTO010000004">
    <property type="protein sequence ID" value="MDQ0152173.1"/>
    <property type="molecule type" value="Genomic_DNA"/>
</dbReference>
<comment type="subcellular location">
    <subcellularLocation>
        <location evidence="8">Cytoplasm</location>
    </subcellularLocation>
</comment>
<sequence>MYIIAGLGNPGAEYENTRHNVGFHVIDCLAERIGTELTERKFTALCGRGLLCGEKVLLLKPQTYMNNSGQSLRAAADFYKVPPEEIIVISDDIDLAQGQLRIRLKGSAGGHNGLKSIISHLNSQEFMRVRVGIGGKPEGWDLADYVLGKLKGNDAEAMEQAYRTAAEAVEVLLSDGGERAMNLYNRKALS</sequence>
<evidence type="ECO:0000256" key="1">
    <source>
        <dbReference type="ARBA" id="ARBA00013260"/>
    </source>
</evidence>
<comment type="function">
    <text evidence="8">Catalyzes the release of premature peptidyl moieties from peptidyl-tRNA molecules trapped in stalled 50S ribosomal subunits, and thus maintains levels of free tRNAs and 50S ribosomes.</text>
</comment>
<dbReference type="PANTHER" id="PTHR17224">
    <property type="entry name" value="PEPTIDYL-TRNA HYDROLASE"/>
    <property type="match status" value="1"/>
</dbReference>
<evidence type="ECO:0000313" key="11">
    <source>
        <dbReference type="EMBL" id="MDQ0152173.1"/>
    </source>
</evidence>
<dbReference type="GO" id="GO:0072344">
    <property type="term" value="P:rescue of stalled ribosome"/>
    <property type="evidence" value="ECO:0007669"/>
    <property type="project" value="UniProtKB-UniRule"/>
</dbReference>
<dbReference type="PROSITE" id="PS01195">
    <property type="entry name" value="PEPT_TRNA_HYDROL_1"/>
    <property type="match status" value="1"/>
</dbReference>
<dbReference type="EC" id="3.1.1.29" evidence="1 8"/>
<reference evidence="11" key="1">
    <citation type="submission" date="2023-07" db="EMBL/GenBank/DDBJ databases">
        <title>Genomic Encyclopedia of Type Strains, Phase IV (KMG-IV): sequencing the most valuable type-strain genomes for metagenomic binning, comparative biology and taxonomic classification.</title>
        <authorList>
            <person name="Goeker M."/>
        </authorList>
    </citation>
    <scope>NUCLEOTIDE SEQUENCE</scope>
    <source>
        <strain evidence="11">DSM 19659</strain>
    </source>
</reference>
<comment type="subunit">
    <text evidence="8">Monomer.</text>
</comment>
<comment type="caution">
    <text evidence="11">The sequence shown here is derived from an EMBL/GenBank/DDBJ whole genome shotgun (WGS) entry which is preliminary data.</text>
</comment>
<protein>
    <recommendedName>
        <fullName evidence="7 8">Peptidyl-tRNA hydrolase</fullName>
        <shortName evidence="8">Pth</shortName>
        <ecNumber evidence="1 8">3.1.1.29</ecNumber>
    </recommendedName>
</protein>
<dbReference type="GO" id="GO:0006515">
    <property type="term" value="P:protein quality control for misfolded or incompletely synthesized proteins"/>
    <property type="evidence" value="ECO:0007669"/>
    <property type="project" value="UniProtKB-UniRule"/>
</dbReference>
<dbReference type="HAMAP" id="MF_00083">
    <property type="entry name" value="Pept_tRNA_hydro_bact"/>
    <property type="match status" value="1"/>
</dbReference>
<feature type="binding site" evidence="8">
    <location>
        <position position="14"/>
    </location>
    <ligand>
        <name>tRNA</name>
        <dbReference type="ChEBI" id="CHEBI:17843"/>
    </ligand>
</feature>
<evidence type="ECO:0000313" key="12">
    <source>
        <dbReference type="Proteomes" id="UP001241537"/>
    </source>
</evidence>
<dbReference type="InterPro" id="IPR001328">
    <property type="entry name" value="Pept_tRNA_hydro"/>
</dbReference>
<evidence type="ECO:0000256" key="4">
    <source>
        <dbReference type="ARBA" id="ARBA00022884"/>
    </source>
</evidence>
<feature type="active site" description="Proton acceptor" evidence="8">
    <location>
        <position position="19"/>
    </location>
</feature>
<accession>A0AAE3V9J4</accession>
<proteinExistence type="inferred from homology"/>
<dbReference type="PANTHER" id="PTHR17224:SF1">
    <property type="entry name" value="PEPTIDYL-TRNA HYDROLASE"/>
    <property type="match status" value="1"/>
</dbReference>
<dbReference type="AlphaFoldDB" id="A0AAE3V9J4"/>
<comment type="function">
    <text evidence="8">Hydrolyzes ribosome-free peptidyl-tRNAs (with 1 or more amino acids incorporated), which drop off the ribosome during protein synthesis, or as a result of ribosome stalling.</text>
</comment>
<dbReference type="SUPFAM" id="SSF53178">
    <property type="entry name" value="Peptidyl-tRNA hydrolase-like"/>
    <property type="match status" value="1"/>
</dbReference>